<name>A0A6G8JH57_9PAST</name>
<accession>A0A6G8JH57</accession>
<dbReference type="Proteomes" id="UP000501366">
    <property type="component" value="Chromosome"/>
</dbReference>
<dbReference type="InterPro" id="IPR006311">
    <property type="entry name" value="TAT_signal"/>
</dbReference>
<dbReference type="Gene3D" id="2.115.10.20">
    <property type="entry name" value="Glycosyl hydrolase domain, family 43"/>
    <property type="match status" value="1"/>
</dbReference>
<gene>
    <name evidence="2" type="ORF">A4G16_02460</name>
</gene>
<dbReference type="EMBL" id="CP015030">
    <property type="protein sequence ID" value="QIM66313.1"/>
    <property type="molecule type" value="Genomic_DNA"/>
</dbReference>
<organism evidence="2 3">
    <name type="scientific">Mannheimia granulomatis</name>
    <dbReference type="NCBI Taxonomy" id="85402"/>
    <lineage>
        <taxon>Bacteria</taxon>
        <taxon>Pseudomonadati</taxon>
        <taxon>Pseudomonadota</taxon>
        <taxon>Gammaproteobacteria</taxon>
        <taxon>Pasteurellales</taxon>
        <taxon>Pasteurellaceae</taxon>
        <taxon>Mannheimia</taxon>
    </lineage>
</organism>
<evidence type="ECO:0000313" key="2">
    <source>
        <dbReference type="EMBL" id="QIM66313.1"/>
    </source>
</evidence>
<reference evidence="2 3" key="1">
    <citation type="submission" date="2016-03" db="EMBL/GenBank/DDBJ databases">
        <authorList>
            <person name="Bojesen A.M."/>
            <person name="Planet P."/>
            <person name="Hansen M.J."/>
        </authorList>
    </citation>
    <scope>NUCLEOTIDE SEQUENCE [LARGE SCALE GENOMIC DNA]</scope>
    <source>
        <strain evidence="2 3">B 234/94</strain>
    </source>
</reference>
<dbReference type="AlphaFoldDB" id="A0A6G8JH57"/>
<dbReference type="KEGG" id="mgra:A4G16_02460"/>
<evidence type="ECO:0000256" key="1">
    <source>
        <dbReference type="SAM" id="SignalP"/>
    </source>
</evidence>
<keyword evidence="1" id="KW-0732">Signal</keyword>
<feature type="signal peptide" evidence="1">
    <location>
        <begin position="1"/>
        <end position="29"/>
    </location>
</feature>
<proteinExistence type="predicted"/>
<feature type="chain" id="PRO_5026349335" evidence="1">
    <location>
        <begin position="30"/>
        <end position="520"/>
    </location>
</feature>
<dbReference type="PROSITE" id="PS51318">
    <property type="entry name" value="TAT"/>
    <property type="match status" value="1"/>
</dbReference>
<dbReference type="RefSeq" id="WP_165888563.1">
    <property type="nucleotide sequence ID" value="NZ_CP015030.1"/>
</dbReference>
<evidence type="ECO:0000313" key="3">
    <source>
        <dbReference type="Proteomes" id="UP000501366"/>
    </source>
</evidence>
<sequence>MAIQLSRRSLLLGISGAAALAVAPKIASAQGFNVKGAFAEPKPAKRTYKHYFAFDHGIYAANITKNAKLKMGEVKKDSHNPMFIDGLFENPPKAWEPRIDNGYPNVILDEHGVYHCYYTLFTKHPTQSTPRAERAKTEYPTKGERKVGLAYARSKDGIVWEKPNLGIVEFEGSKENNLLMLDVAGTGVLYEPNEADPQKRFKLITRKEENKKLAVAFSQDGLHFSPLVEWPENNTKFGADCHNSVFRDSRTNQYILTTRLWANNLRVVAQSRSDDFITWSPFEEILRGNGYEDQVYSMTVFEYNDIYFGFASVYKQDDIGEIDFDTHTLQLYWSTNLTEWNRAVPENNVLIPFGAGREKFLGGEFDSASQFASAMTAGTDRIYYTGSRGRHRNWRETGLGLAYVDRNKFVGLVARHSGKPMEFGINPLKFHGEKLEIWADIAEGGKLAISIQGKEGFEADKCPMEKQPNGAYLVSWTGKSLVEASTDEKLGINIRITAENATFWGFSGEFEMDERRYWRA</sequence>
<dbReference type="InterPro" id="IPR023296">
    <property type="entry name" value="Glyco_hydro_beta-prop_sf"/>
</dbReference>
<dbReference type="SUPFAM" id="SSF75005">
    <property type="entry name" value="Arabinanase/levansucrase/invertase"/>
    <property type="match status" value="1"/>
</dbReference>
<protein>
    <submittedName>
        <fullName evidence="2">Uncharacterized protein</fullName>
    </submittedName>
</protein>